<evidence type="ECO:0000256" key="2">
    <source>
        <dbReference type="SAM" id="Phobius"/>
    </source>
</evidence>
<evidence type="ECO:0000256" key="1">
    <source>
        <dbReference type="SAM" id="MobiDB-lite"/>
    </source>
</evidence>
<evidence type="ECO:0000313" key="4">
    <source>
        <dbReference type="EMBL" id="KAK7018597.1"/>
    </source>
</evidence>
<dbReference type="Proteomes" id="UP001362999">
    <property type="component" value="Unassembled WGS sequence"/>
</dbReference>
<gene>
    <name evidence="4" type="ORF">R3P38DRAFT_2983423</name>
</gene>
<feature type="transmembrane region" description="Helical" evidence="2">
    <location>
        <begin position="52"/>
        <end position="69"/>
    </location>
</feature>
<evidence type="ECO:0000313" key="5">
    <source>
        <dbReference type="Proteomes" id="UP001362999"/>
    </source>
</evidence>
<feature type="transmembrane region" description="Helical" evidence="2">
    <location>
        <begin position="189"/>
        <end position="214"/>
    </location>
</feature>
<dbReference type="InterPro" id="IPR045338">
    <property type="entry name" value="DUF6535"/>
</dbReference>
<keyword evidence="2" id="KW-1133">Transmembrane helix</keyword>
<feature type="transmembrane region" description="Helical" evidence="2">
    <location>
        <begin position="220"/>
        <end position="244"/>
    </location>
</feature>
<reference evidence="4 5" key="1">
    <citation type="journal article" date="2024" name="J Genomics">
        <title>Draft genome sequencing and assembly of Favolaschia claudopus CIRM-BRFM 2984 isolated from oak limbs.</title>
        <authorList>
            <person name="Navarro D."/>
            <person name="Drula E."/>
            <person name="Chaduli D."/>
            <person name="Cazenave R."/>
            <person name="Ahrendt S."/>
            <person name="Wang J."/>
            <person name="Lipzen A."/>
            <person name="Daum C."/>
            <person name="Barry K."/>
            <person name="Grigoriev I.V."/>
            <person name="Favel A."/>
            <person name="Rosso M.N."/>
            <person name="Martin F."/>
        </authorList>
    </citation>
    <scope>NUCLEOTIDE SEQUENCE [LARGE SCALE GENOMIC DNA]</scope>
    <source>
        <strain evidence="4 5">CIRM-BRFM 2984</strain>
    </source>
</reference>
<name>A0AAW0AZI7_9AGAR</name>
<proteinExistence type="predicted"/>
<comment type="caution">
    <text evidence="4">The sequence shown here is derived from an EMBL/GenBank/DDBJ whole genome shotgun (WGS) entry which is preliminary data.</text>
</comment>
<keyword evidence="5" id="KW-1185">Reference proteome</keyword>
<keyword evidence="2" id="KW-0472">Membrane</keyword>
<feature type="region of interest" description="Disordered" evidence="1">
    <location>
        <begin position="406"/>
        <end position="434"/>
    </location>
</feature>
<feature type="transmembrane region" description="Helical" evidence="2">
    <location>
        <begin position="124"/>
        <end position="151"/>
    </location>
</feature>
<feature type="domain" description="DUF6535" evidence="3">
    <location>
        <begin position="28"/>
        <end position="214"/>
    </location>
</feature>
<feature type="region of interest" description="Disordered" evidence="1">
    <location>
        <begin position="1"/>
        <end position="21"/>
    </location>
</feature>
<protein>
    <recommendedName>
        <fullName evidence="3">DUF6535 domain-containing protein</fullName>
    </recommendedName>
</protein>
<dbReference type="Pfam" id="PF20153">
    <property type="entry name" value="DUF6535"/>
    <property type="match status" value="1"/>
</dbReference>
<feature type="compositionally biased region" description="Basic and acidic residues" evidence="1">
    <location>
        <begin position="406"/>
        <end position="415"/>
    </location>
</feature>
<dbReference type="EMBL" id="JAWWNJ010000046">
    <property type="protein sequence ID" value="KAK7018597.1"/>
    <property type="molecule type" value="Genomic_DNA"/>
</dbReference>
<feature type="non-terminal residue" evidence="4">
    <location>
        <position position="1015"/>
    </location>
</feature>
<sequence>MASMEKVSSEEGTVPVDTPGDEPCAKIWSVYTSEAEKYDQALADSWRRNMNGMLIFTGLFSAILTTFIVESYKTLQPDTDTLSAYAAACSAQLALTASNSFPPDIKTPLPCDQFTDNLRQPQDLIAPLACNILWFISLGLSLASALIATLVEQWSREFVQRTDLLPSPVKRARIFAYLYYGLQRFRMHAVVSAIPLLLHLSLLCFFGGLIAFLFPVNNAVAYVAAALLAIIAVLYTTVTVLPLVELDCPYRTPLSNIFWNVRRYFLKRFSSYELLNENDLTPTYLHRFSMINAMIRNATVRSNHREARDTRALAWTMKSLADDDELEPFVEGIPSAIWGLQGRRRKYDNLIRGLLTNPQVLLGYRIEHLMQSCESGLLEPMVKTRREISCLKAIWCIGMMSEKGVDREDPSKELDPLEPPPPTPDQPLNSFQGLRFLPPKNPGNASYLSSIAALADWNNLCSLYGHAKRLTASLQRSEGALADGKLPDLPKLRHELEDFLAERRRCKWAYLIPITYMEHNLEELLVGLKTFSTKVAPLTLHSATDWLQNVTQIVTLVPTSFNAVQHRVLLTYLQQCTDLDGPPYEFDLTVQTLQRGLEPIDIPVGLAVATFCDNARKAAQSREPRIIHNDLIFATILPWFEVMPGSNDPEMLQRVTDSGVEYINKRGSNEAICRALRDCNMTRHWERVISRLPLRERPDLLGDYSQAIWHLASLFPGLSTPEARLPTWPRFNASTLSITPAPTYSASILALLKTHILNSYDRAYQSKELQKHLDTLQYHLTANERPSASPTLLFEVRRTEDDWGLITAVCSLLLEFPTMGTRPLLPLDAFPSYTIQTYHAYREWRQHALDAANHATELLPRLDRRMEEARLAIASEFLKACSDDGSASDCILGGQLPNNAMETFDSLSPGLFVSRPPHPDNQRSFASAFCSLAEVDDPKRKPLLQAVISSPLFNDAALPWLDDPTALAACQKAVQMLQTSRVLAFDGDGLSARRLDDIWNWLDTKAKLHPTPHPP</sequence>
<organism evidence="4 5">
    <name type="scientific">Favolaschia claudopus</name>
    <dbReference type="NCBI Taxonomy" id="2862362"/>
    <lineage>
        <taxon>Eukaryota</taxon>
        <taxon>Fungi</taxon>
        <taxon>Dikarya</taxon>
        <taxon>Basidiomycota</taxon>
        <taxon>Agaricomycotina</taxon>
        <taxon>Agaricomycetes</taxon>
        <taxon>Agaricomycetidae</taxon>
        <taxon>Agaricales</taxon>
        <taxon>Marasmiineae</taxon>
        <taxon>Mycenaceae</taxon>
        <taxon>Favolaschia</taxon>
    </lineage>
</organism>
<dbReference type="AlphaFoldDB" id="A0AAW0AZI7"/>
<keyword evidence="2" id="KW-0812">Transmembrane</keyword>
<evidence type="ECO:0000259" key="3">
    <source>
        <dbReference type="Pfam" id="PF20153"/>
    </source>
</evidence>
<accession>A0AAW0AZI7</accession>